<evidence type="ECO:0000256" key="6">
    <source>
        <dbReference type="PIRSR" id="PIRSR602129-50"/>
    </source>
</evidence>
<dbReference type="Pfam" id="PF00282">
    <property type="entry name" value="Pyridoxal_deC"/>
    <property type="match status" value="2"/>
</dbReference>
<comment type="similarity">
    <text evidence="2 7">Belongs to the group II decarboxylase family.</text>
</comment>
<keyword evidence="4 6" id="KW-0663">Pyridoxal phosphate</keyword>
<dbReference type="GO" id="GO:0019752">
    <property type="term" value="P:carboxylic acid metabolic process"/>
    <property type="evidence" value="ECO:0007669"/>
    <property type="project" value="InterPro"/>
</dbReference>
<evidence type="ECO:0000313" key="9">
    <source>
        <dbReference type="EMBL" id="XCH30187.1"/>
    </source>
</evidence>
<evidence type="ECO:0000256" key="4">
    <source>
        <dbReference type="ARBA" id="ARBA00022898"/>
    </source>
</evidence>
<dbReference type="GO" id="GO:0030170">
    <property type="term" value="F:pyridoxal phosphate binding"/>
    <property type="evidence" value="ECO:0007669"/>
    <property type="project" value="InterPro"/>
</dbReference>
<feature type="modified residue" description="N6-(pyridoxal phosphate)lysine" evidence="6">
    <location>
        <position position="318"/>
    </location>
</feature>
<dbReference type="PANTHER" id="PTHR11999:SF70">
    <property type="entry name" value="MIP05841P"/>
    <property type="match status" value="1"/>
</dbReference>
<proteinExistence type="inferred from homology"/>
<feature type="region of interest" description="Disordered" evidence="8">
    <location>
        <begin position="218"/>
        <end position="251"/>
    </location>
</feature>
<protein>
    <submittedName>
        <fullName evidence="9">Pyridoxal-dependent decarboxylase</fullName>
    </submittedName>
</protein>
<gene>
    <name evidence="9" type="ORF">ABRQ22_00375</name>
</gene>
<name>A0AAU8G247_9MICO</name>
<dbReference type="InterPro" id="IPR015424">
    <property type="entry name" value="PyrdxlP-dep_Trfase"/>
</dbReference>
<evidence type="ECO:0000256" key="7">
    <source>
        <dbReference type="RuleBase" id="RU000382"/>
    </source>
</evidence>
<reference evidence="9" key="1">
    <citation type="submission" date="2024-06" db="EMBL/GenBank/DDBJ databases">
        <title>Complete genome sequence of the cellulolytic actinobacterium, Cellulosimicrobium ES-005.</title>
        <authorList>
            <person name="Matthews C.T."/>
            <person name="Underwood K.D."/>
            <person name="Ghanchi K.M."/>
            <person name="Fields S.D."/>
            <person name="Gardner S.G."/>
        </authorList>
    </citation>
    <scope>NUCLEOTIDE SEQUENCE</scope>
    <source>
        <strain evidence="9">ES-005</strain>
    </source>
</reference>
<dbReference type="PANTHER" id="PTHR11999">
    <property type="entry name" value="GROUP II PYRIDOXAL-5-PHOSPHATE DECARBOXYLASE"/>
    <property type="match status" value="1"/>
</dbReference>
<dbReference type="GO" id="GO:0004058">
    <property type="term" value="F:aromatic-L-amino-acid decarboxylase activity"/>
    <property type="evidence" value="ECO:0007669"/>
    <property type="project" value="UniProtKB-ARBA"/>
</dbReference>
<dbReference type="AlphaFoldDB" id="A0AAU8G247"/>
<dbReference type="EMBL" id="CP159290">
    <property type="protein sequence ID" value="XCH30187.1"/>
    <property type="molecule type" value="Genomic_DNA"/>
</dbReference>
<sequence length="483" mass="50103">MDDRDAALLRAHEHAAAWLDSLTTRPVPPQATVGDVVAALGTDLPDGPTSAADVVDLLATACGPGLTAMPSGRFYGMVIGGSHPAALAADWLTSAWDQNSALRTVTPAHTAVEDVASAWLLDLLGLPATGAVGFVTGATTANFTALAAARGEVLRRAGWDVRRGGLTGAPRVRVLVGAERHESVDLALSYLGLGAPEVVAADDQGRISVAALEEALTDRGSTSRDQGSTWADRGSTSGDQGSPSPGTADGPTIVVLQAGNVHSGAFDPFDAAVEVAHRHGAWVHVDGAFGLFAAASPSFRHLVAGYEAADSWATDAHKTLNVPYDCGLAIVADPAPLRAAMGMHGDYLIQSDTGDPLDKVPELSRRGRAFPVWATLRALGRSGVAELVDGFCRHAAAFAAGMRAIDGAVVLNDVVFTQVCAAFGDDARTQEVVRRVLDDGTAWMSGSRWHDRAVLRASVSSWATTDDDVRVSLDALRRAASSG</sequence>
<feature type="compositionally biased region" description="Polar residues" evidence="8">
    <location>
        <begin position="219"/>
        <end position="245"/>
    </location>
</feature>
<comment type="cofactor">
    <cofactor evidence="1 6 7">
        <name>pyridoxal 5'-phosphate</name>
        <dbReference type="ChEBI" id="CHEBI:597326"/>
    </cofactor>
</comment>
<evidence type="ECO:0000256" key="2">
    <source>
        <dbReference type="ARBA" id="ARBA00009533"/>
    </source>
</evidence>
<dbReference type="SUPFAM" id="SSF53383">
    <property type="entry name" value="PLP-dependent transferases"/>
    <property type="match status" value="1"/>
</dbReference>
<dbReference type="InterPro" id="IPR002129">
    <property type="entry name" value="PyrdxlP-dep_de-COase"/>
</dbReference>
<evidence type="ECO:0000256" key="1">
    <source>
        <dbReference type="ARBA" id="ARBA00001933"/>
    </source>
</evidence>
<accession>A0AAU8G247</accession>
<evidence type="ECO:0000256" key="3">
    <source>
        <dbReference type="ARBA" id="ARBA00022793"/>
    </source>
</evidence>
<evidence type="ECO:0000256" key="5">
    <source>
        <dbReference type="ARBA" id="ARBA00023239"/>
    </source>
</evidence>
<dbReference type="Gene3D" id="3.40.640.10">
    <property type="entry name" value="Type I PLP-dependent aspartate aminotransferase-like (Major domain)"/>
    <property type="match status" value="1"/>
</dbReference>
<evidence type="ECO:0000256" key="8">
    <source>
        <dbReference type="SAM" id="MobiDB-lite"/>
    </source>
</evidence>
<dbReference type="InterPro" id="IPR015422">
    <property type="entry name" value="PyrdxlP-dep_Trfase_small"/>
</dbReference>
<dbReference type="RefSeq" id="WP_353708182.1">
    <property type="nucleotide sequence ID" value="NZ_CP159290.1"/>
</dbReference>
<dbReference type="InterPro" id="IPR015421">
    <property type="entry name" value="PyrdxlP-dep_Trfase_major"/>
</dbReference>
<dbReference type="InterPro" id="IPR010977">
    <property type="entry name" value="Aromatic_deC"/>
</dbReference>
<organism evidence="9">
    <name type="scientific">Cellulosimicrobium sp. ES-005</name>
    <dbReference type="NCBI Taxonomy" id="3163031"/>
    <lineage>
        <taxon>Bacteria</taxon>
        <taxon>Bacillati</taxon>
        <taxon>Actinomycetota</taxon>
        <taxon>Actinomycetes</taxon>
        <taxon>Micrococcales</taxon>
        <taxon>Promicromonosporaceae</taxon>
        <taxon>Cellulosimicrobium</taxon>
    </lineage>
</organism>
<keyword evidence="3" id="KW-0210">Decarboxylase</keyword>
<dbReference type="Gene3D" id="3.90.1150.10">
    <property type="entry name" value="Aspartate Aminotransferase, domain 1"/>
    <property type="match status" value="1"/>
</dbReference>
<keyword evidence="5 7" id="KW-0456">Lyase</keyword>